<dbReference type="SMART" id="SM00393">
    <property type="entry name" value="R3H"/>
    <property type="match status" value="1"/>
</dbReference>
<dbReference type="Gene3D" id="3.30.1370.50">
    <property type="entry name" value="R3H-like domain"/>
    <property type="match status" value="1"/>
</dbReference>
<evidence type="ECO:0000313" key="3">
    <source>
        <dbReference type="Proteomes" id="UP000289257"/>
    </source>
</evidence>
<dbReference type="AlphaFoldDB" id="A0A4Q0AH88"/>
<evidence type="ECO:0000313" key="2">
    <source>
        <dbReference type="EMBL" id="RWZ78360.1"/>
    </source>
</evidence>
<dbReference type="PANTHER" id="PTHR35800:SF1">
    <property type="entry name" value="RNA-BINDING PROTEIN KHPB"/>
    <property type="match status" value="1"/>
</dbReference>
<name>A0A4Q0AH88_9BACT</name>
<gene>
    <name evidence="2" type="ORF">EOT05_01175</name>
</gene>
<comment type="caution">
    <text evidence="2">The sequence shown here is derived from an EMBL/GenBank/DDBJ whole genome shotgun (WGS) entry which is preliminary data.</text>
</comment>
<organism evidence="2 3">
    <name type="scientific">Candidatus Microsaccharimonas sossegonensis</name>
    <dbReference type="NCBI Taxonomy" id="2506948"/>
    <lineage>
        <taxon>Bacteria</taxon>
        <taxon>Candidatus Saccharimonadota</taxon>
        <taxon>Candidatus Saccharimonadia</taxon>
        <taxon>Candidatus Saccharimonadales</taxon>
        <taxon>Candidatus Saccharimonadaceae</taxon>
        <taxon>Candidatus Microsaccharimonas</taxon>
    </lineage>
</organism>
<dbReference type="Gene3D" id="3.30.300.20">
    <property type="match status" value="1"/>
</dbReference>
<dbReference type="InterPro" id="IPR015946">
    <property type="entry name" value="KH_dom-like_a/b"/>
</dbReference>
<dbReference type="InterPro" id="IPR038008">
    <property type="entry name" value="Jag_KH"/>
</dbReference>
<dbReference type="Proteomes" id="UP000289257">
    <property type="component" value="Unassembled WGS sequence"/>
</dbReference>
<dbReference type="GO" id="GO:0003723">
    <property type="term" value="F:RNA binding"/>
    <property type="evidence" value="ECO:0007669"/>
    <property type="project" value="InterPro"/>
</dbReference>
<dbReference type="Pfam" id="PF13083">
    <property type="entry name" value="KH_KhpA-B"/>
    <property type="match status" value="1"/>
</dbReference>
<feature type="domain" description="R3H" evidence="1">
    <location>
        <begin position="87"/>
        <end position="152"/>
    </location>
</feature>
<dbReference type="InterPro" id="IPR001374">
    <property type="entry name" value="R3H_dom"/>
</dbReference>
<keyword evidence="3" id="KW-1185">Reference proteome</keyword>
<accession>A0A4Q0AH88</accession>
<dbReference type="InterPro" id="IPR039247">
    <property type="entry name" value="KhpB"/>
</dbReference>
<dbReference type="SUPFAM" id="SSF82708">
    <property type="entry name" value="R3H domain"/>
    <property type="match status" value="1"/>
</dbReference>
<proteinExistence type="predicted"/>
<dbReference type="PROSITE" id="PS51061">
    <property type="entry name" value="R3H"/>
    <property type="match status" value="1"/>
</dbReference>
<dbReference type="EMBL" id="SCKX01000001">
    <property type="protein sequence ID" value="RWZ78360.1"/>
    <property type="molecule type" value="Genomic_DNA"/>
</dbReference>
<dbReference type="PANTHER" id="PTHR35800">
    <property type="entry name" value="PROTEIN JAG"/>
    <property type="match status" value="1"/>
</dbReference>
<dbReference type="Pfam" id="PF01424">
    <property type="entry name" value="R3H"/>
    <property type="match status" value="1"/>
</dbReference>
<evidence type="ECO:0000259" key="1">
    <source>
        <dbReference type="PROSITE" id="PS51061"/>
    </source>
</evidence>
<sequence>MNKKQSTEFAQKYLADLLSFFGVNVEVVASTDDDVIELSVPSTDLNSLLIGRSAETLRSMQYLVSTVLRNQNAAVWRVNIDIADYKKQRAERVAKEARVWIEEVRRTGSSHVARLNPADRRIVHQVATEYADIRTFSEGEGTERTITIAQVSS</sequence>
<dbReference type="InterPro" id="IPR036867">
    <property type="entry name" value="R3H_dom_sf"/>
</dbReference>
<protein>
    <submittedName>
        <fullName evidence="2">KH domain-containing protein</fullName>
    </submittedName>
</protein>
<reference evidence="2" key="1">
    <citation type="submission" date="2019-01" db="EMBL/GenBank/DDBJ databases">
        <title>Genomic signatures and co-occurrence patterns of the ultra-small Saccharimodia (Patescibacteria phylum) suggest a symbiotic lifestyle.</title>
        <authorList>
            <person name="Lemos L."/>
            <person name="Medeiros J."/>
            <person name="Andreote F."/>
            <person name="Fernandes G."/>
            <person name="Varani A."/>
            <person name="Oliveira G."/>
            <person name="Pylro V."/>
        </authorList>
    </citation>
    <scope>NUCLEOTIDE SEQUENCE [LARGE SCALE GENOMIC DNA]</scope>
    <source>
        <strain evidence="2">AMD02</strain>
    </source>
</reference>
<dbReference type="CDD" id="cd02414">
    <property type="entry name" value="KH-II_Jag"/>
    <property type="match status" value="1"/>
</dbReference>